<feature type="transmembrane region" description="Helical" evidence="1">
    <location>
        <begin position="6"/>
        <end position="25"/>
    </location>
</feature>
<accession>A0A8S0XI33</accession>
<dbReference type="AlphaFoldDB" id="A0A8S0XI33"/>
<proteinExistence type="predicted"/>
<dbReference type="EMBL" id="CADCXN010000047">
    <property type="protein sequence ID" value="CAA9890293.1"/>
    <property type="molecule type" value="Genomic_DNA"/>
</dbReference>
<keyword evidence="3" id="KW-1185">Reference proteome</keyword>
<gene>
    <name evidence="2" type="ORF">METHB2_20124</name>
</gene>
<dbReference type="Proteomes" id="UP000494216">
    <property type="component" value="Unassembled WGS sequence"/>
</dbReference>
<reference evidence="2 3" key="1">
    <citation type="submission" date="2020-02" db="EMBL/GenBank/DDBJ databases">
        <authorList>
            <person name="Hogendoorn C."/>
        </authorList>
    </citation>
    <scope>NUCLEOTIDE SEQUENCE [LARGE SCALE GENOMIC DNA]</scope>
    <source>
        <strain evidence="2">METHB21</strain>
    </source>
</reference>
<evidence type="ECO:0000313" key="3">
    <source>
        <dbReference type="Proteomes" id="UP000494216"/>
    </source>
</evidence>
<evidence type="ECO:0000256" key="1">
    <source>
        <dbReference type="SAM" id="Phobius"/>
    </source>
</evidence>
<protein>
    <submittedName>
        <fullName evidence="2">Uncharacterized protein</fullName>
    </submittedName>
</protein>
<comment type="caution">
    <text evidence="2">The sequence shown here is derived from an EMBL/GenBank/DDBJ whole genome shotgun (WGS) entry which is preliminary data.</text>
</comment>
<evidence type="ECO:0000313" key="2">
    <source>
        <dbReference type="EMBL" id="CAA9890293.1"/>
    </source>
</evidence>
<keyword evidence="1" id="KW-0472">Membrane</keyword>
<keyword evidence="1" id="KW-1133">Transmembrane helix</keyword>
<organism evidence="2 3">
    <name type="scientific">Candidatus Methylobacter favarea</name>
    <dbReference type="NCBI Taxonomy" id="2707345"/>
    <lineage>
        <taxon>Bacteria</taxon>
        <taxon>Pseudomonadati</taxon>
        <taxon>Pseudomonadota</taxon>
        <taxon>Gammaproteobacteria</taxon>
        <taxon>Methylococcales</taxon>
        <taxon>Methylococcaceae</taxon>
        <taxon>Methylobacter</taxon>
    </lineage>
</organism>
<keyword evidence="1" id="KW-0812">Transmembrane</keyword>
<sequence length="30" mass="3297">MLPVQLNSSSITHFIIIISISLVGYPPLSR</sequence>
<name>A0A8S0XI33_9GAMM</name>